<dbReference type="PANTHER" id="PTHR22455:SF10">
    <property type="entry name" value="CILIA- AND FLAGELLA-ASSOCIATED PROTEIN 91"/>
    <property type="match status" value="1"/>
</dbReference>
<evidence type="ECO:0000256" key="1">
    <source>
        <dbReference type="SAM" id="MobiDB-lite"/>
    </source>
</evidence>
<feature type="non-terminal residue" evidence="2">
    <location>
        <position position="114"/>
    </location>
</feature>
<dbReference type="InterPro" id="IPR026720">
    <property type="entry name" value="CFAP91"/>
</dbReference>
<evidence type="ECO:0000313" key="2">
    <source>
        <dbReference type="EMBL" id="NWR53291.1"/>
    </source>
</evidence>
<dbReference type="PANTHER" id="PTHR22455">
    <property type="entry name" value="CILIA- AND FLAGELLA-ASSOCIATED PROTEIN 91"/>
    <property type="match status" value="1"/>
</dbReference>
<reference evidence="2 3" key="1">
    <citation type="submission" date="2019-09" db="EMBL/GenBank/DDBJ databases">
        <title>Bird 10,000 Genomes (B10K) Project - Family phase.</title>
        <authorList>
            <person name="Zhang G."/>
        </authorList>
    </citation>
    <scope>NUCLEOTIDE SEQUENCE [LARGE SCALE GENOMIC DNA]</scope>
    <source>
        <strain evidence="2">B10K-DU-001-18</strain>
        <tissue evidence="2">Muscle</tissue>
    </source>
</reference>
<gene>
    <name evidence="2" type="primary">Maats1_1</name>
    <name evidence="2" type="ORF">REGSAT_R14510</name>
</gene>
<keyword evidence="3" id="KW-1185">Reference proteome</keyword>
<evidence type="ECO:0000313" key="3">
    <source>
        <dbReference type="Proteomes" id="UP000529728"/>
    </source>
</evidence>
<feature type="non-terminal residue" evidence="2">
    <location>
        <position position="1"/>
    </location>
</feature>
<dbReference type="OrthoDB" id="567787at2759"/>
<dbReference type="EMBL" id="VWZN01021798">
    <property type="protein sequence ID" value="NWR53291.1"/>
    <property type="molecule type" value="Genomic_DNA"/>
</dbReference>
<protein>
    <submittedName>
        <fullName evidence="2">CFA91 protein</fullName>
    </submittedName>
</protein>
<name>A0A7K4Y2P6_REGSA</name>
<comment type="caution">
    <text evidence="2">The sequence shown here is derived from an EMBL/GenBank/DDBJ whole genome shotgun (WGS) entry which is preliminary data.</text>
</comment>
<organism evidence="2 3">
    <name type="scientific">Regulus satrapa</name>
    <name type="common">Golden-crowned kinglet</name>
    <dbReference type="NCBI Taxonomy" id="13245"/>
    <lineage>
        <taxon>Eukaryota</taxon>
        <taxon>Metazoa</taxon>
        <taxon>Chordata</taxon>
        <taxon>Craniata</taxon>
        <taxon>Vertebrata</taxon>
        <taxon>Euteleostomi</taxon>
        <taxon>Archelosauria</taxon>
        <taxon>Archosauria</taxon>
        <taxon>Dinosauria</taxon>
        <taxon>Saurischia</taxon>
        <taxon>Theropoda</taxon>
        <taxon>Coelurosauria</taxon>
        <taxon>Aves</taxon>
        <taxon>Neognathae</taxon>
        <taxon>Neoaves</taxon>
        <taxon>Telluraves</taxon>
        <taxon>Australaves</taxon>
        <taxon>Passeriformes</taxon>
        <taxon>Regulidae</taxon>
        <taxon>Regulus</taxon>
    </lineage>
</organism>
<sequence length="114" mass="13624">MLDFLSKELVRLQEERRIHALILLAERQRRMREAEESGRRQLEESRRQEEDELFRQAREGTGGTVVDVQDRTIDTYLEDVILSSMERTAEEQAREEVQRRAVEINDIAYEMESR</sequence>
<feature type="region of interest" description="Disordered" evidence="1">
    <location>
        <begin position="30"/>
        <end position="58"/>
    </location>
</feature>
<dbReference type="Proteomes" id="UP000529728">
    <property type="component" value="Unassembled WGS sequence"/>
</dbReference>
<dbReference type="AlphaFoldDB" id="A0A7K4Y2P6"/>
<accession>A0A7K4Y2P6</accession>
<proteinExistence type="predicted"/>